<evidence type="ECO:0000259" key="13">
    <source>
        <dbReference type="Pfam" id="PF00294"/>
    </source>
</evidence>
<reference evidence="14" key="1">
    <citation type="submission" date="2013-08" db="EMBL/GenBank/DDBJ databases">
        <authorList>
            <person name="Durkin A.S."/>
            <person name="Haft D.R."/>
            <person name="McCorrison J."/>
            <person name="Torralba M."/>
            <person name="Gillis M."/>
            <person name="Haft D.H."/>
            <person name="Methe B."/>
            <person name="Sutton G."/>
            <person name="Nelson K.E."/>
        </authorList>
    </citation>
    <scope>NUCLEOTIDE SEQUENCE [LARGE SCALE GENOMIC DNA]</scope>
    <source>
        <strain evidence="14">F0233</strain>
    </source>
</reference>
<dbReference type="Proteomes" id="UP000017052">
    <property type="component" value="Unassembled WGS sequence"/>
</dbReference>
<protein>
    <recommendedName>
        <fullName evidence="3 12">Ribokinase</fullName>
        <shortName evidence="12">RK</shortName>
        <ecNumber evidence="2 12">2.7.1.15</ecNumber>
    </recommendedName>
</protein>
<feature type="binding site" evidence="12">
    <location>
        <position position="139"/>
    </location>
    <ligand>
        <name>substrate</name>
    </ligand>
</feature>
<feature type="binding site" evidence="12">
    <location>
        <position position="288"/>
    </location>
    <ligand>
        <name>K(+)</name>
        <dbReference type="ChEBI" id="CHEBI:29103"/>
    </ligand>
</feature>
<comment type="subunit">
    <text evidence="12">Homodimer.</text>
</comment>
<dbReference type="EMBL" id="ACVN02000177">
    <property type="protein sequence ID" value="ERK55675.1"/>
    <property type="molecule type" value="Genomic_DNA"/>
</dbReference>
<dbReference type="InterPro" id="IPR029056">
    <property type="entry name" value="Ribokinase-like"/>
</dbReference>
<keyword evidence="8 12" id="KW-0067">ATP-binding</keyword>
<feature type="binding site" evidence="12">
    <location>
        <begin position="11"/>
        <end position="13"/>
    </location>
    <ligand>
        <name>substrate</name>
    </ligand>
</feature>
<keyword evidence="4 12" id="KW-0808">Transferase</keyword>
<dbReference type="GO" id="GO:0005829">
    <property type="term" value="C:cytosol"/>
    <property type="evidence" value="ECO:0007669"/>
    <property type="project" value="TreeGrafter"/>
</dbReference>
<keyword evidence="7 12" id="KW-0418">Kinase</keyword>
<dbReference type="SUPFAM" id="SSF53613">
    <property type="entry name" value="Ribokinase-like"/>
    <property type="match status" value="1"/>
</dbReference>
<dbReference type="Pfam" id="PF00294">
    <property type="entry name" value="PfkB"/>
    <property type="match status" value="1"/>
</dbReference>
<name>U2PYS9_9ACTN</name>
<accession>U2PYS9</accession>
<feature type="binding site" evidence="12">
    <location>
        <position position="286"/>
    </location>
    <ligand>
        <name>K(+)</name>
        <dbReference type="ChEBI" id="CHEBI:29103"/>
    </ligand>
</feature>
<evidence type="ECO:0000256" key="1">
    <source>
        <dbReference type="ARBA" id="ARBA00005380"/>
    </source>
</evidence>
<feature type="binding site" evidence="12">
    <location>
        <begin position="220"/>
        <end position="225"/>
    </location>
    <ligand>
        <name>ATP</name>
        <dbReference type="ChEBI" id="CHEBI:30616"/>
    </ligand>
</feature>
<dbReference type="GO" id="GO:0004747">
    <property type="term" value="F:ribokinase activity"/>
    <property type="evidence" value="ECO:0007669"/>
    <property type="project" value="UniProtKB-UniRule"/>
</dbReference>
<keyword evidence="12" id="KW-0963">Cytoplasm</keyword>
<dbReference type="PANTHER" id="PTHR10584:SF166">
    <property type="entry name" value="RIBOKINASE"/>
    <property type="match status" value="1"/>
</dbReference>
<gene>
    <name evidence="12" type="primary">rbsK</name>
    <name evidence="14" type="ORF">HMPREF0682_1680</name>
</gene>
<evidence type="ECO:0000256" key="6">
    <source>
        <dbReference type="ARBA" id="ARBA00022741"/>
    </source>
</evidence>
<evidence type="ECO:0000256" key="4">
    <source>
        <dbReference type="ARBA" id="ARBA00022679"/>
    </source>
</evidence>
<dbReference type="GeneID" id="95359737"/>
<evidence type="ECO:0000256" key="9">
    <source>
        <dbReference type="ARBA" id="ARBA00022842"/>
    </source>
</evidence>
<dbReference type="InterPro" id="IPR011611">
    <property type="entry name" value="PfkB_dom"/>
</dbReference>
<dbReference type="PRINTS" id="PR00990">
    <property type="entry name" value="RIBOKINASE"/>
</dbReference>
<dbReference type="OrthoDB" id="9775849at2"/>
<comment type="activity regulation">
    <text evidence="12">Activated by a monovalent cation that binds near, but not in, the active site. The most likely occupant of the site in vivo is potassium. Ion binding induces a conformational change that may alter substrate affinity.</text>
</comment>
<feature type="active site" description="Proton acceptor" evidence="12">
    <location>
        <position position="253"/>
    </location>
</feature>
<dbReference type="RefSeq" id="WP_021797527.1">
    <property type="nucleotide sequence ID" value="NZ_ACVN02000177.1"/>
</dbReference>
<comment type="pathway">
    <text evidence="12">Carbohydrate metabolism; D-ribose degradation; D-ribose 5-phosphate from beta-D-ribopyranose: step 2/2.</text>
</comment>
<dbReference type="UniPathway" id="UPA00916">
    <property type="reaction ID" value="UER00889"/>
</dbReference>
<comment type="similarity">
    <text evidence="1">Belongs to the carbohydrate kinase pfkB family.</text>
</comment>
<dbReference type="PANTHER" id="PTHR10584">
    <property type="entry name" value="SUGAR KINASE"/>
    <property type="match status" value="1"/>
</dbReference>
<keyword evidence="5 12" id="KW-0479">Metal-binding</keyword>
<comment type="cofactor">
    <cofactor evidence="12">
        <name>Mg(2+)</name>
        <dbReference type="ChEBI" id="CHEBI:18420"/>
    </cofactor>
    <text evidence="12">Requires a divalent cation, most likely magnesium in vivo, as an electrophilic catalyst to aid phosphoryl group transfer. It is the chelate of the metal and the nucleotide that is the actual substrate.</text>
</comment>
<evidence type="ECO:0000313" key="14">
    <source>
        <dbReference type="EMBL" id="ERK55675.1"/>
    </source>
</evidence>
<feature type="binding site" evidence="12">
    <location>
        <position position="249"/>
    </location>
    <ligand>
        <name>K(+)</name>
        <dbReference type="ChEBI" id="CHEBI:29103"/>
    </ligand>
</feature>
<proteinExistence type="inferred from homology"/>
<evidence type="ECO:0000256" key="12">
    <source>
        <dbReference type="HAMAP-Rule" id="MF_01987"/>
    </source>
</evidence>
<feature type="binding site" evidence="12">
    <location>
        <position position="292"/>
    </location>
    <ligand>
        <name>K(+)</name>
        <dbReference type="ChEBI" id="CHEBI:29103"/>
    </ligand>
</feature>
<feature type="binding site" evidence="12">
    <location>
        <position position="283"/>
    </location>
    <ligand>
        <name>K(+)</name>
        <dbReference type="ChEBI" id="CHEBI:29103"/>
    </ligand>
</feature>
<evidence type="ECO:0000256" key="8">
    <source>
        <dbReference type="ARBA" id="ARBA00022840"/>
    </source>
</evidence>
<keyword evidence="15" id="KW-1185">Reference proteome</keyword>
<feature type="binding site" evidence="12">
    <location>
        <begin position="39"/>
        <end position="43"/>
    </location>
    <ligand>
        <name>substrate</name>
    </ligand>
</feature>
<evidence type="ECO:0000256" key="7">
    <source>
        <dbReference type="ARBA" id="ARBA00022777"/>
    </source>
</evidence>
<comment type="similarity">
    <text evidence="12">Belongs to the carbohydrate kinase PfkB family. Ribokinase subfamily.</text>
</comment>
<comment type="caution">
    <text evidence="14">The sequence shown here is derived from an EMBL/GenBank/DDBJ whole genome shotgun (WGS) entry which is preliminary data.</text>
</comment>
<dbReference type="PROSITE" id="PS00584">
    <property type="entry name" value="PFKB_KINASES_2"/>
    <property type="match status" value="1"/>
</dbReference>
<keyword evidence="10 12" id="KW-0630">Potassium</keyword>
<comment type="subcellular location">
    <subcellularLocation>
        <location evidence="12">Cytoplasm</location>
    </subcellularLocation>
</comment>
<dbReference type="EC" id="2.7.1.15" evidence="2 12"/>
<keyword evidence="6 12" id="KW-0547">Nucleotide-binding</keyword>
<dbReference type="InterPro" id="IPR002173">
    <property type="entry name" value="Carboh/pur_kinase_PfkB_CS"/>
</dbReference>
<dbReference type="GO" id="GO:0005524">
    <property type="term" value="F:ATP binding"/>
    <property type="evidence" value="ECO:0007669"/>
    <property type="project" value="UniProtKB-UniRule"/>
</dbReference>
<feature type="binding site" evidence="12">
    <location>
        <position position="183"/>
    </location>
    <ligand>
        <name>ATP</name>
        <dbReference type="ChEBI" id="CHEBI:30616"/>
    </ligand>
</feature>
<dbReference type="GO" id="GO:0046872">
    <property type="term" value="F:metal ion binding"/>
    <property type="evidence" value="ECO:0007669"/>
    <property type="project" value="UniProtKB-KW"/>
</dbReference>
<evidence type="ECO:0000256" key="2">
    <source>
        <dbReference type="ARBA" id="ARBA00012035"/>
    </source>
</evidence>
<evidence type="ECO:0000313" key="15">
    <source>
        <dbReference type="Proteomes" id="UP000017052"/>
    </source>
</evidence>
<comment type="catalytic activity">
    <reaction evidence="12">
        <text>D-ribose + ATP = D-ribose 5-phosphate + ADP + H(+)</text>
        <dbReference type="Rhea" id="RHEA:13697"/>
        <dbReference type="ChEBI" id="CHEBI:15378"/>
        <dbReference type="ChEBI" id="CHEBI:30616"/>
        <dbReference type="ChEBI" id="CHEBI:47013"/>
        <dbReference type="ChEBI" id="CHEBI:78346"/>
        <dbReference type="ChEBI" id="CHEBI:456216"/>
        <dbReference type="EC" id="2.7.1.15"/>
    </reaction>
</comment>
<dbReference type="Gene3D" id="3.40.1190.20">
    <property type="match status" value="1"/>
</dbReference>
<keyword evidence="11 12" id="KW-0119">Carbohydrate metabolism</keyword>
<dbReference type="InterPro" id="IPR011877">
    <property type="entry name" value="Ribokinase"/>
</dbReference>
<evidence type="ECO:0000256" key="3">
    <source>
        <dbReference type="ARBA" id="ARBA00016943"/>
    </source>
</evidence>
<comment type="function">
    <text evidence="12">Catalyzes the phosphorylation of ribose at O-5 in a reaction requiring ATP and magnesium. The resulting D-ribose-5-phosphate can then be used either for sythesis of nucleotides, histidine, and tryptophan, or as a component of the pentose phosphate pathway.</text>
</comment>
<evidence type="ECO:0000256" key="10">
    <source>
        <dbReference type="ARBA" id="ARBA00022958"/>
    </source>
</evidence>
<feature type="domain" description="Carbohydrate kinase PfkB" evidence="13">
    <location>
        <begin position="2"/>
        <end position="292"/>
    </location>
</feature>
<comment type="caution">
    <text evidence="12">Lacks conserved residue(s) required for the propagation of feature annotation.</text>
</comment>
<dbReference type="InterPro" id="IPR002139">
    <property type="entry name" value="Ribo/fructo_kinase"/>
</dbReference>
<feature type="binding site" evidence="12">
    <location>
        <position position="247"/>
    </location>
    <ligand>
        <name>K(+)</name>
        <dbReference type="ChEBI" id="CHEBI:29103"/>
    </ligand>
</feature>
<dbReference type="AlphaFoldDB" id="U2PYS9"/>
<organism evidence="14 15">
    <name type="scientific">Propionibacterium acidifaciens F0233</name>
    <dbReference type="NCBI Taxonomy" id="553198"/>
    <lineage>
        <taxon>Bacteria</taxon>
        <taxon>Bacillati</taxon>
        <taxon>Actinomycetota</taxon>
        <taxon>Actinomycetes</taxon>
        <taxon>Propionibacteriales</taxon>
        <taxon>Propionibacteriaceae</taxon>
        <taxon>Propionibacterium</taxon>
    </lineage>
</organism>
<dbReference type="HAMAP" id="MF_01987">
    <property type="entry name" value="Ribokinase"/>
    <property type="match status" value="1"/>
</dbReference>
<evidence type="ECO:0000256" key="5">
    <source>
        <dbReference type="ARBA" id="ARBA00022723"/>
    </source>
</evidence>
<sequence length="302" mass="30065">MGRVIVIGSINEDITVTVDRLPRPGETLSGTSLTHRLGGKGANQSAAAAHAGAQSLFIGRVGADQSGAAIRAELSSHGVDVSHLLVDDDTTTGIAMIAVSASGENTIILDAGANGRVTAEQAREAVEPSPGDVVVLQGEIGAEVNERVIRWAHRAGARIVFNIAPAYRVAPEVLALVDCVVVNETEAGIVLGRPAPQDTDSALDAADGLVGLGPRSALVTLGGHGAAWSDGDRSEHVPALELGPVVDTTGAGDAAVGALAAALAAGSDFPGAVRAGVRAGSTAVLAEGAAASYAGIEPLQAP</sequence>
<keyword evidence="9 12" id="KW-0460">Magnesium</keyword>
<dbReference type="GO" id="GO:0019303">
    <property type="term" value="P:D-ribose catabolic process"/>
    <property type="evidence" value="ECO:0007669"/>
    <property type="project" value="UniProtKB-UniRule"/>
</dbReference>
<feature type="binding site" evidence="12">
    <location>
        <position position="253"/>
    </location>
    <ligand>
        <name>substrate</name>
    </ligand>
</feature>
<evidence type="ECO:0000256" key="11">
    <source>
        <dbReference type="ARBA" id="ARBA00023277"/>
    </source>
</evidence>
<feature type="binding site" evidence="12">
    <location>
        <begin position="252"/>
        <end position="253"/>
    </location>
    <ligand>
        <name>ATP</name>
        <dbReference type="ChEBI" id="CHEBI:30616"/>
    </ligand>
</feature>
<dbReference type="CDD" id="cd01174">
    <property type="entry name" value="ribokinase"/>
    <property type="match status" value="1"/>
</dbReference>